<accession>A0AA39J692</accession>
<dbReference type="InterPro" id="IPR051218">
    <property type="entry name" value="Sec_MonoDiacylglyc_Lipase"/>
</dbReference>
<evidence type="ECO:0000256" key="4">
    <source>
        <dbReference type="ARBA" id="ARBA00048461"/>
    </source>
</evidence>
<dbReference type="Proteomes" id="UP001175226">
    <property type="component" value="Unassembled WGS sequence"/>
</dbReference>
<feature type="domain" description="Fungal lipase-type" evidence="6">
    <location>
        <begin position="104"/>
        <end position="244"/>
    </location>
</feature>
<gene>
    <name evidence="7" type="ORF">EV421DRAFT_1907688</name>
</gene>
<reference evidence="7" key="1">
    <citation type="submission" date="2023-06" db="EMBL/GenBank/DDBJ databases">
        <authorList>
            <consortium name="Lawrence Berkeley National Laboratory"/>
            <person name="Ahrendt S."/>
            <person name="Sahu N."/>
            <person name="Indic B."/>
            <person name="Wong-Bajracharya J."/>
            <person name="Merenyi Z."/>
            <person name="Ke H.-M."/>
            <person name="Monk M."/>
            <person name="Kocsube S."/>
            <person name="Drula E."/>
            <person name="Lipzen A."/>
            <person name="Balint B."/>
            <person name="Henrissat B."/>
            <person name="Andreopoulos B."/>
            <person name="Martin F.M."/>
            <person name="Harder C.B."/>
            <person name="Rigling D."/>
            <person name="Ford K.L."/>
            <person name="Foster G.D."/>
            <person name="Pangilinan J."/>
            <person name="Papanicolaou A."/>
            <person name="Barry K."/>
            <person name="LaButti K."/>
            <person name="Viragh M."/>
            <person name="Koriabine M."/>
            <person name="Yan M."/>
            <person name="Riley R."/>
            <person name="Champramary S."/>
            <person name="Plett K.L."/>
            <person name="Tsai I.J."/>
            <person name="Slot J."/>
            <person name="Sipos G."/>
            <person name="Plett J."/>
            <person name="Nagy L.G."/>
            <person name="Grigoriev I.V."/>
        </authorList>
    </citation>
    <scope>NUCLEOTIDE SEQUENCE</scope>
    <source>
        <strain evidence="7">FPL87.14</strain>
    </source>
</reference>
<dbReference type="InterPro" id="IPR002921">
    <property type="entry name" value="Fungal_lipase-type"/>
</dbReference>
<dbReference type="Pfam" id="PF01764">
    <property type="entry name" value="Lipase_3"/>
    <property type="match status" value="1"/>
</dbReference>
<comment type="catalytic activity">
    <reaction evidence="4">
        <text>a monoacylglycerol + H2O = glycerol + a fatty acid + H(+)</text>
        <dbReference type="Rhea" id="RHEA:15245"/>
        <dbReference type="ChEBI" id="CHEBI:15377"/>
        <dbReference type="ChEBI" id="CHEBI:15378"/>
        <dbReference type="ChEBI" id="CHEBI:17408"/>
        <dbReference type="ChEBI" id="CHEBI:17754"/>
        <dbReference type="ChEBI" id="CHEBI:28868"/>
    </reaction>
</comment>
<dbReference type="CDD" id="cd00519">
    <property type="entry name" value="Lipase_3"/>
    <property type="match status" value="1"/>
</dbReference>
<comment type="similarity">
    <text evidence="2">Belongs to the AB hydrolase superfamily. Lipase family. Class 3 subfamily.</text>
</comment>
<proteinExistence type="inferred from homology"/>
<feature type="chain" id="PRO_5041436232" evidence="5">
    <location>
        <begin position="22"/>
        <end position="304"/>
    </location>
</feature>
<dbReference type="EMBL" id="JAUEPT010000052">
    <property type="protein sequence ID" value="KAK0436912.1"/>
    <property type="molecule type" value="Genomic_DNA"/>
</dbReference>
<organism evidence="7 8">
    <name type="scientific">Armillaria borealis</name>
    <dbReference type="NCBI Taxonomy" id="47425"/>
    <lineage>
        <taxon>Eukaryota</taxon>
        <taxon>Fungi</taxon>
        <taxon>Dikarya</taxon>
        <taxon>Basidiomycota</taxon>
        <taxon>Agaricomycotina</taxon>
        <taxon>Agaricomycetes</taxon>
        <taxon>Agaricomycetidae</taxon>
        <taxon>Agaricales</taxon>
        <taxon>Marasmiineae</taxon>
        <taxon>Physalacriaceae</taxon>
        <taxon>Armillaria</taxon>
    </lineage>
</organism>
<evidence type="ECO:0000256" key="3">
    <source>
        <dbReference type="ARBA" id="ARBA00047591"/>
    </source>
</evidence>
<dbReference type="GO" id="GO:0016787">
    <property type="term" value="F:hydrolase activity"/>
    <property type="evidence" value="ECO:0007669"/>
    <property type="project" value="UniProtKB-KW"/>
</dbReference>
<comment type="caution">
    <text evidence="7">The sequence shown here is derived from an EMBL/GenBank/DDBJ whole genome shotgun (WGS) entry which is preliminary data.</text>
</comment>
<dbReference type="InterPro" id="IPR029058">
    <property type="entry name" value="AB_hydrolase_fold"/>
</dbReference>
<evidence type="ECO:0000313" key="8">
    <source>
        <dbReference type="Proteomes" id="UP001175226"/>
    </source>
</evidence>
<dbReference type="Gene3D" id="3.40.50.1820">
    <property type="entry name" value="alpha/beta hydrolase"/>
    <property type="match status" value="1"/>
</dbReference>
<sequence length="304" mass="32824">MPFLFKVVFFLLSFKLFGISGNAPALHVRAATVAALSDDQITAYKPYTFFAGAAYCQPSTTLNWDCGALCAGNSDFIPIASGGDGDDVQFWYVGYSPSLSTVIVAHQGTDVTEIESLLTDIDFLHTNLDPDLFPGLSSHIKVHNGFKETQEKSAEDILQAVTTALSNHNTNSVSLVGHSLGAALSLLDAVYLPLQLPNATFRMIGYGMPRVGNQEFANYVDSALAGSLTRINNKQDFIPILPPRLLGFHHPSGEIHINDNNWNSCSGQENPSDECTDGAVEFIFSGDIFDHIGPYDGITIGLCL</sequence>
<comment type="catalytic activity">
    <reaction evidence="3">
        <text>a diacylglycerol + H2O = a monoacylglycerol + a fatty acid + H(+)</text>
        <dbReference type="Rhea" id="RHEA:32731"/>
        <dbReference type="ChEBI" id="CHEBI:15377"/>
        <dbReference type="ChEBI" id="CHEBI:15378"/>
        <dbReference type="ChEBI" id="CHEBI:17408"/>
        <dbReference type="ChEBI" id="CHEBI:18035"/>
        <dbReference type="ChEBI" id="CHEBI:28868"/>
    </reaction>
</comment>
<evidence type="ECO:0000259" key="6">
    <source>
        <dbReference type="Pfam" id="PF01764"/>
    </source>
</evidence>
<dbReference type="AlphaFoldDB" id="A0AA39J692"/>
<dbReference type="SUPFAM" id="SSF53474">
    <property type="entry name" value="alpha/beta-Hydrolases"/>
    <property type="match status" value="1"/>
</dbReference>
<evidence type="ECO:0000256" key="2">
    <source>
        <dbReference type="ARBA" id="ARBA00043996"/>
    </source>
</evidence>
<dbReference type="GO" id="GO:0006629">
    <property type="term" value="P:lipid metabolic process"/>
    <property type="evidence" value="ECO:0007669"/>
    <property type="project" value="InterPro"/>
</dbReference>
<protein>
    <submittedName>
        <fullName evidence="7">Alpha/Beta hydrolase protein</fullName>
    </submittedName>
</protein>
<dbReference type="PANTHER" id="PTHR45856:SF25">
    <property type="entry name" value="FUNGAL LIPASE-LIKE DOMAIN-CONTAINING PROTEIN"/>
    <property type="match status" value="1"/>
</dbReference>
<keyword evidence="1" id="KW-1015">Disulfide bond</keyword>
<keyword evidence="5" id="KW-0732">Signal</keyword>
<feature type="signal peptide" evidence="5">
    <location>
        <begin position="1"/>
        <end position="21"/>
    </location>
</feature>
<keyword evidence="8" id="KW-1185">Reference proteome</keyword>
<evidence type="ECO:0000313" key="7">
    <source>
        <dbReference type="EMBL" id="KAK0436912.1"/>
    </source>
</evidence>
<dbReference type="PANTHER" id="PTHR45856">
    <property type="entry name" value="ALPHA/BETA-HYDROLASES SUPERFAMILY PROTEIN"/>
    <property type="match status" value="1"/>
</dbReference>
<keyword evidence="7" id="KW-0378">Hydrolase</keyword>
<evidence type="ECO:0000256" key="1">
    <source>
        <dbReference type="ARBA" id="ARBA00023157"/>
    </source>
</evidence>
<name>A0AA39J692_9AGAR</name>
<evidence type="ECO:0000256" key="5">
    <source>
        <dbReference type="SAM" id="SignalP"/>
    </source>
</evidence>